<proteinExistence type="predicted"/>
<organism evidence="1 2">
    <name type="scientific">Acinetobacter phage vB_AbaM_ME3</name>
    <dbReference type="NCBI Taxonomy" id="1837876"/>
    <lineage>
        <taxon>Viruses</taxon>
        <taxon>Duplodnaviria</taxon>
        <taxon>Heunggongvirae</taxon>
        <taxon>Uroviricota</taxon>
        <taxon>Caudoviricetes</taxon>
        <taxon>Metrivirus</taxon>
        <taxon>Metrivirus ME3</taxon>
    </lineage>
</organism>
<dbReference type="Proteomes" id="UP000225947">
    <property type="component" value="Segment"/>
</dbReference>
<evidence type="ECO:0000313" key="2">
    <source>
        <dbReference type="Proteomes" id="UP000225947"/>
    </source>
</evidence>
<accession>A0A172Q0F7</accession>
<dbReference type="EMBL" id="KU935715">
    <property type="protein sequence ID" value="AND75336.1"/>
    <property type="molecule type" value="Genomic_DNA"/>
</dbReference>
<sequence>MSENINSIPYLEQIAKWLISGHPKRNLNQVSTFTFGKDESNSQHIDVEFWKEHFFDIFDKALNKEGFKLTHLKYDVSPYFLEFNYESC</sequence>
<keyword evidence="2" id="KW-1185">Reference proteome</keyword>
<evidence type="ECO:0000313" key="1">
    <source>
        <dbReference type="EMBL" id="AND75336.1"/>
    </source>
</evidence>
<reference evidence="2" key="1">
    <citation type="submission" date="2016-03" db="EMBL/GenBank/DDBJ databases">
        <title>Characterization of Acinetobacter baumannii phage vB_AbaM_ME3.</title>
        <authorList>
            <person name="Buttimer C.T.H."/>
            <person name="Elbreki M."/>
            <person name="Coffey A."/>
        </authorList>
    </citation>
    <scope>NUCLEOTIDE SEQUENCE [LARGE SCALE GENOMIC DNA]</scope>
</reference>
<gene>
    <name evidence="1" type="ORF">ME3_175</name>
</gene>
<name>A0A172Q0F7_9CAUD</name>
<protein>
    <submittedName>
        <fullName evidence="1">Uncharacterized protein</fullName>
    </submittedName>
</protein>